<dbReference type="EMBL" id="VLNR01000082">
    <property type="protein sequence ID" value="TSE04377.1"/>
    <property type="molecule type" value="Genomic_DNA"/>
</dbReference>
<organism evidence="1 2">
    <name type="scientific">Aquimarina algiphila</name>
    <dbReference type="NCBI Taxonomy" id="2047982"/>
    <lineage>
        <taxon>Bacteria</taxon>
        <taxon>Pseudomonadati</taxon>
        <taxon>Bacteroidota</taxon>
        <taxon>Flavobacteriia</taxon>
        <taxon>Flavobacteriales</taxon>
        <taxon>Flavobacteriaceae</taxon>
        <taxon>Aquimarina</taxon>
    </lineage>
</organism>
<keyword evidence="2" id="KW-1185">Reference proteome</keyword>
<comment type="caution">
    <text evidence="1">The sequence shown here is derived from an EMBL/GenBank/DDBJ whole genome shotgun (WGS) entry which is preliminary data.</text>
</comment>
<accession>A0A554VCE3</accession>
<evidence type="ECO:0000313" key="2">
    <source>
        <dbReference type="Proteomes" id="UP000318833"/>
    </source>
</evidence>
<dbReference type="Proteomes" id="UP000318833">
    <property type="component" value="Unassembled WGS sequence"/>
</dbReference>
<gene>
    <name evidence="1" type="ORF">FOF46_26490</name>
</gene>
<dbReference type="OrthoDB" id="1163688at2"/>
<sequence>MTENLELNNRRNRFIATIIQSIQIEMDEFMMRVANKECYESMIHRWTVRLFEKGFSSDQAIEVIHRARRFVLMNKDTYSTGFQPDLTFETILAMLNEHPKYNELDKAAKLIVQKKVSEMFNNNARIEAIEEVLEAINVDINITIHVIGDKVMKLVRKWNPINFWKKFDN</sequence>
<name>A0A554VCE3_9FLAO</name>
<reference evidence="1 2" key="1">
    <citation type="submission" date="2019-07" db="EMBL/GenBank/DDBJ databases">
        <title>The draft genome sequence of Aquimarina algiphila M91.</title>
        <authorList>
            <person name="Meng X."/>
        </authorList>
    </citation>
    <scope>NUCLEOTIDE SEQUENCE [LARGE SCALE GENOMIC DNA]</scope>
    <source>
        <strain evidence="1 2">M91</strain>
    </source>
</reference>
<protein>
    <submittedName>
        <fullName evidence="1">Uncharacterized protein</fullName>
    </submittedName>
</protein>
<dbReference type="RefSeq" id="WP_143918554.1">
    <property type="nucleotide sequence ID" value="NZ_CANMXV010000057.1"/>
</dbReference>
<evidence type="ECO:0000313" key="1">
    <source>
        <dbReference type="EMBL" id="TSE04377.1"/>
    </source>
</evidence>
<dbReference type="AlphaFoldDB" id="A0A554VCE3"/>
<proteinExistence type="predicted"/>